<keyword evidence="2" id="KW-1003">Cell membrane</keyword>
<evidence type="ECO:0000313" key="11">
    <source>
        <dbReference type="EMBL" id="CAL1676385.1"/>
    </source>
</evidence>
<dbReference type="Proteomes" id="UP001497644">
    <property type="component" value="Chromosome 11"/>
</dbReference>
<reference evidence="11" key="1">
    <citation type="submission" date="2024-04" db="EMBL/GenBank/DDBJ databases">
        <authorList>
            <consortium name="Molecular Ecology Group"/>
        </authorList>
    </citation>
    <scope>NUCLEOTIDE SEQUENCE</scope>
</reference>
<evidence type="ECO:0000256" key="9">
    <source>
        <dbReference type="ARBA" id="ARBA00023224"/>
    </source>
</evidence>
<organism evidence="11 12">
    <name type="scientific">Lasius platythorax</name>
    <dbReference type="NCBI Taxonomy" id="488582"/>
    <lineage>
        <taxon>Eukaryota</taxon>
        <taxon>Metazoa</taxon>
        <taxon>Ecdysozoa</taxon>
        <taxon>Arthropoda</taxon>
        <taxon>Hexapoda</taxon>
        <taxon>Insecta</taxon>
        <taxon>Pterygota</taxon>
        <taxon>Neoptera</taxon>
        <taxon>Endopterygota</taxon>
        <taxon>Hymenoptera</taxon>
        <taxon>Apocrita</taxon>
        <taxon>Aculeata</taxon>
        <taxon>Formicoidea</taxon>
        <taxon>Formicidae</taxon>
        <taxon>Formicinae</taxon>
        <taxon>Lasius</taxon>
        <taxon>Lasius</taxon>
    </lineage>
</organism>
<keyword evidence="12" id="KW-1185">Reference proteome</keyword>
<dbReference type="EMBL" id="OZ034834">
    <property type="protein sequence ID" value="CAL1676385.1"/>
    <property type="molecule type" value="Genomic_DNA"/>
</dbReference>
<evidence type="ECO:0000256" key="1">
    <source>
        <dbReference type="ARBA" id="ARBA00004651"/>
    </source>
</evidence>
<keyword evidence="4 10" id="KW-0812">Transmembrane</keyword>
<keyword evidence="5 10" id="KW-0552">Olfaction</keyword>
<dbReference type="AlphaFoldDB" id="A0AAV2NAL2"/>
<protein>
    <recommendedName>
        <fullName evidence="10">Odorant receptor</fullName>
    </recommendedName>
</protein>
<evidence type="ECO:0000256" key="7">
    <source>
        <dbReference type="ARBA" id="ARBA00023136"/>
    </source>
</evidence>
<dbReference type="GO" id="GO:0005886">
    <property type="term" value="C:plasma membrane"/>
    <property type="evidence" value="ECO:0007669"/>
    <property type="project" value="UniProtKB-SubCell"/>
</dbReference>
<gene>
    <name evidence="11" type="ORF">LPLAT_LOCUS2588</name>
</gene>
<dbReference type="PANTHER" id="PTHR21137:SF35">
    <property type="entry name" value="ODORANT RECEPTOR 19A-RELATED"/>
    <property type="match status" value="1"/>
</dbReference>
<evidence type="ECO:0000256" key="4">
    <source>
        <dbReference type="ARBA" id="ARBA00022692"/>
    </source>
</evidence>
<keyword evidence="8 10" id="KW-0675">Receptor</keyword>
<feature type="transmembrane region" description="Helical" evidence="10">
    <location>
        <begin position="29"/>
        <end position="47"/>
    </location>
</feature>
<evidence type="ECO:0000256" key="2">
    <source>
        <dbReference type="ARBA" id="ARBA00022475"/>
    </source>
</evidence>
<feature type="transmembrane region" description="Helical" evidence="10">
    <location>
        <begin position="276"/>
        <end position="293"/>
    </location>
</feature>
<dbReference type="GO" id="GO:0004984">
    <property type="term" value="F:olfactory receptor activity"/>
    <property type="evidence" value="ECO:0007669"/>
    <property type="project" value="InterPro"/>
</dbReference>
<dbReference type="GO" id="GO:0007165">
    <property type="term" value="P:signal transduction"/>
    <property type="evidence" value="ECO:0007669"/>
    <property type="project" value="UniProtKB-KW"/>
</dbReference>
<comment type="caution">
    <text evidence="10">Lacks conserved residue(s) required for the propagation of feature annotation.</text>
</comment>
<feature type="transmembrane region" description="Helical" evidence="10">
    <location>
        <begin position="167"/>
        <end position="189"/>
    </location>
</feature>
<dbReference type="PANTHER" id="PTHR21137">
    <property type="entry name" value="ODORANT RECEPTOR"/>
    <property type="match status" value="1"/>
</dbReference>
<sequence>MRILKFTFKLLAIFGCWRPESWTSLYKRILYYVYSSIMIISLYTFMLSQLMDIILIVDNADDFSDNVFVFVPMLLSCSKMFILLKNRKSIIMLINILMKKPCRPLTSEEMEIFHKFDNSIQINTRRYTCLGTITSLCILLTSLSTSFKKRKLTYRAWLPFDYSSTTLFFLLYIHQLISLLAAGFLNVACDTLICGLLVHICCQIEILTYRLRKIIFHSDILRDCIYQHYHIFRFAFLINVKFRLTMTIQLIMSMFIVCFTLYQLSKTTAKAKYIEMIMFMTCMLTQIFFYCWYGNEVKLKSRQLIDDIFEMEWLTLDENIKKSLIIIMKRAVMPIQIISAYIIPMNLDSFMGVLKTSYSTYNLLQQMQK</sequence>
<accession>A0AAV2NAL2</accession>
<evidence type="ECO:0000256" key="8">
    <source>
        <dbReference type="ARBA" id="ARBA00023170"/>
    </source>
</evidence>
<keyword evidence="7 10" id="KW-0472">Membrane</keyword>
<evidence type="ECO:0000256" key="3">
    <source>
        <dbReference type="ARBA" id="ARBA00022606"/>
    </source>
</evidence>
<comment type="subcellular location">
    <subcellularLocation>
        <location evidence="1 10">Cell membrane</location>
        <topology evidence="1 10">Multi-pass membrane protein</topology>
    </subcellularLocation>
</comment>
<keyword evidence="3 10" id="KW-0716">Sensory transduction</keyword>
<feature type="transmembrane region" description="Helical" evidence="10">
    <location>
        <begin position="242"/>
        <end position="264"/>
    </location>
</feature>
<dbReference type="InterPro" id="IPR004117">
    <property type="entry name" value="7tm6_olfct_rcpt"/>
</dbReference>
<dbReference type="Pfam" id="PF02949">
    <property type="entry name" value="7tm_6"/>
    <property type="match status" value="1"/>
</dbReference>
<dbReference type="GO" id="GO:0005549">
    <property type="term" value="F:odorant binding"/>
    <property type="evidence" value="ECO:0007669"/>
    <property type="project" value="InterPro"/>
</dbReference>
<feature type="transmembrane region" description="Helical" evidence="10">
    <location>
        <begin position="127"/>
        <end position="147"/>
    </location>
</feature>
<comment type="similarity">
    <text evidence="10">Belongs to the insect chemoreceptor superfamily. Heteromeric odorant receptor channel (TC 1.A.69) family.</text>
</comment>
<evidence type="ECO:0000313" key="12">
    <source>
        <dbReference type="Proteomes" id="UP001497644"/>
    </source>
</evidence>
<name>A0AAV2NAL2_9HYME</name>
<evidence type="ECO:0000256" key="6">
    <source>
        <dbReference type="ARBA" id="ARBA00022989"/>
    </source>
</evidence>
<proteinExistence type="inferred from homology"/>
<keyword evidence="9 10" id="KW-0807">Transducer</keyword>
<evidence type="ECO:0000256" key="10">
    <source>
        <dbReference type="RuleBase" id="RU351113"/>
    </source>
</evidence>
<feature type="transmembrane region" description="Helical" evidence="10">
    <location>
        <begin position="67"/>
        <end position="84"/>
    </location>
</feature>
<keyword evidence="6 10" id="KW-1133">Transmembrane helix</keyword>
<evidence type="ECO:0000256" key="5">
    <source>
        <dbReference type="ARBA" id="ARBA00022725"/>
    </source>
</evidence>